<feature type="region of interest" description="Disordered" evidence="1">
    <location>
        <begin position="137"/>
        <end position="194"/>
    </location>
</feature>
<accession>W1QIG1</accession>
<dbReference type="eggNOG" id="ENOG502S6Q4">
    <property type="taxonomic scope" value="Eukaryota"/>
</dbReference>
<dbReference type="SUPFAM" id="SSF63748">
    <property type="entry name" value="Tudor/PWWP/MBT"/>
    <property type="match status" value="1"/>
</dbReference>
<feature type="compositionally biased region" description="Basic and acidic residues" evidence="1">
    <location>
        <begin position="343"/>
        <end position="354"/>
    </location>
</feature>
<name>W1QIG1_OGAPD</name>
<dbReference type="OrthoDB" id="62853at2759"/>
<evidence type="ECO:0000313" key="3">
    <source>
        <dbReference type="EMBL" id="ESX02145.1"/>
    </source>
</evidence>
<dbReference type="GeneID" id="25774328"/>
<dbReference type="RefSeq" id="XP_013936731.1">
    <property type="nucleotide sequence ID" value="XM_014081256.1"/>
</dbReference>
<feature type="compositionally biased region" description="Basic residues" evidence="1">
    <location>
        <begin position="179"/>
        <end position="194"/>
    </location>
</feature>
<gene>
    <name evidence="3" type="ORF">HPODL_04905</name>
</gene>
<dbReference type="SMART" id="SM00293">
    <property type="entry name" value="PWWP"/>
    <property type="match status" value="1"/>
</dbReference>
<feature type="domain" description="PWWP" evidence="2">
    <location>
        <begin position="4"/>
        <end position="79"/>
    </location>
</feature>
<feature type="region of interest" description="Disordered" evidence="1">
    <location>
        <begin position="323"/>
        <end position="365"/>
    </location>
</feature>
<organism evidence="3 4">
    <name type="scientific">Ogataea parapolymorpha (strain ATCC 26012 / BCRC 20466 / JCM 22074 / NRRL Y-7560 / DL-1)</name>
    <name type="common">Yeast</name>
    <name type="synonym">Hansenula polymorpha</name>
    <dbReference type="NCBI Taxonomy" id="871575"/>
    <lineage>
        <taxon>Eukaryota</taxon>
        <taxon>Fungi</taxon>
        <taxon>Dikarya</taxon>
        <taxon>Ascomycota</taxon>
        <taxon>Saccharomycotina</taxon>
        <taxon>Pichiomycetes</taxon>
        <taxon>Pichiales</taxon>
        <taxon>Pichiaceae</taxon>
        <taxon>Ogataea</taxon>
    </lineage>
</organism>
<evidence type="ECO:0000256" key="1">
    <source>
        <dbReference type="SAM" id="MobiDB-lite"/>
    </source>
</evidence>
<dbReference type="PROSITE" id="PS50812">
    <property type="entry name" value="PWWP"/>
    <property type="match status" value="1"/>
</dbReference>
<dbReference type="EMBL" id="AEOI02000004">
    <property type="protein sequence ID" value="ESX02145.1"/>
    <property type="molecule type" value="Genomic_DNA"/>
</dbReference>
<evidence type="ECO:0000259" key="2">
    <source>
        <dbReference type="PROSITE" id="PS50812"/>
    </source>
</evidence>
<feature type="compositionally biased region" description="Acidic residues" evidence="1">
    <location>
        <begin position="331"/>
        <end position="342"/>
    </location>
</feature>
<protein>
    <recommendedName>
        <fullName evidence="2">PWWP domain-containing protein</fullName>
    </recommendedName>
</protein>
<feature type="compositionally biased region" description="Polar residues" evidence="1">
    <location>
        <begin position="355"/>
        <end position="365"/>
    </location>
</feature>
<sequence length="365" mass="41296">MFPPGSLVLTKIKGFPEWPSRVIDYEQLPEKIRNMKPGSAPGRKRRRAASEPQLVCVKFYGDDEYFWCTEKDLKPLTDDMVTEYLVKKGELPDSDGNFRAKRASKVSSLTNAYLCANNKDVSPQDFALYGSYGRVGEEDEDYVEEADEEEEDEEEDEEDEEEEEEEEDSDSDEEAYGRSTKRKHNGSHGARKKAKVEIVEDLDSDWGLESDVEDAGLEIPSLNSVELVDEVKKSTKFFGDIRVQIQKLAFPTDTPVDYAKTGKELEPLVNKLSGYRPVSRAVLKSTNIAKVLVLLLKKPEFARLRVAKKIGTVLKNWLDLHVEPDPHWGDDYEPSSEPEEEQKEAPADEIKQEPTDQSVPAANGE</sequence>
<dbReference type="HOGENOM" id="CLU_758867_0_0_1"/>
<dbReference type="Proteomes" id="UP000008673">
    <property type="component" value="Unassembled WGS sequence"/>
</dbReference>
<reference evidence="3 4" key="1">
    <citation type="journal article" date="2013" name="BMC Genomics">
        <title>Genome sequence and analysis of methylotrophic yeast Hansenula polymorpha DL1.</title>
        <authorList>
            <person name="Ravin N.V."/>
            <person name="Eldarov M.A."/>
            <person name="Kadnikov V.V."/>
            <person name="Beletsky A.V."/>
            <person name="Schneider J."/>
            <person name="Mardanova E.S."/>
            <person name="Smekalova E.M."/>
            <person name="Zvereva M.I."/>
            <person name="Dontsova O.A."/>
            <person name="Mardanov A.V."/>
            <person name="Skryabin K.G."/>
        </authorList>
    </citation>
    <scope>NUCLEOTIDE SEQUENCE [LARGE SCALE GENOMIC DNA]</scope>
    <source>
        <strain evidence="4">ATCC 26012 / BCRC 20466 / JCM 22074 / NRRL Y-7560 / DL-1</strain>
    </source>
</reference>
<dbReference type="PANTHER" id="PTHR12550">
    <property type="entry name" value="HEPATOMA-DERIVED GROWTH FACTOR-RELATED"/>
    <property type="match status" value="1"/>
</dbReference>
<dbReference type="PANTHER" id="PTHR12550:SF70">
    <property type="entry name" value="JIL-1 ANCHORING AND STABILIZING PROTEIN, ISOFORM A"/>
    <property type="match status" value="1"/>
</dbReference>
<dbReference type="InterPro" id="IPR000313">
    <property type="entry name" value="PWWP_dom"/>
</dbReference>
<dbReference type="Pfam" id="PF00855">
    <property type="entry name" value="PWWP"/>
    <property type="match status" value="1"/>
</dbReference>
<feature type="compositionally biased region" description="Acidic residues" evidence="1">
    <location>
        <begin position="137"/>
        <end position="174"/>
    </location>
</feature>
<comment type="caution">
    <text evidence="3">The sequence shown here is derived from an EMBL/GenBank/DDBJ whole genome shotgun (WGS) entry which is preliminary data.</text>
</comment>
<dbReference type="OMA" id="DTFMWAT"/>
<proteinExistence type="predicted"/>
<evidence type="ECO:0000313" key="4">
    <source>
        <dbReference type="Proteomes" id="UP000008673"/>
    </source>
</evidence>
<dbReference type="KEGG" id="opa:HPODL_04905"/>
<keyword evidence="4" id="KW-1185">Reference proteome</keyword>
<dbReference type="AlphaFoldDB" id="W1QIG1"/>
<dbReference type="STRING" id="871575.W1QIG1"/>
<dbReference type="Gene3D" id="2.30.30.140">
    <property type="match status" value="1"/>
</dbReference>